<accession>A2BL62</accession>
<dbReference type="eggNOG" id="arCOG04166">
    <property type="taxonomic scope" value="Archaea"/>
</dbReference>
<dbReference type="AlphaFoldDB" id="A2BL62"/>
<dbReference type="Pfam" id="PF09958">
    <property type="entry name" value="DUF2192"/>
    <property type="match status" value="1"/>
</dbReference>
<dbReference type="Proteomes" id="UP000002593">
    <property type="component" value="Chromosome"/>
</dbReference>
<dbReference type="InterPro" id="IPR018693">
    <property type="entry name" value="DUF2192"/>
</dbReference>
<gene>
    <name evidence="1" type="ordered locus">Hbut_0872</name>
</gene>
<dbReference type="EMBL" id="CP000493">
    <property type="protein sequence ID" value="ABM80723.1"/>
    <property type="molecule type" value="Genomic_DNA"/>
</dbReference>
<protein>
    <submittedName>
        <fullName evidence="1">Conserved crenarchaeal protein</fullName>
    </submittedName>
</protein>
<dbReference type="EnsemblBacteria" id="ABM80723">
    <property type="protein sequence ID" value="ABM80723"/>
    <property type="gene ID" value="Hbut_0872"/>
</dbReference>
<dbReference type="HOGENOM" id="CLU_093718_0_0_2"/>
<dbReference type="KEGG" id="hbu:Hbut_0872"/>
<name>A2BL62_HYPBU</name>
<proteinExistence type="predicted"/>
<reference evidence="1 2" key="1">
    <citation type="journal article" date="2007" name="Archaea">
        <title>The genome of Hyperthermus butylicus: a sulfur-reducing, peptide fermenting, neutrophilic Crenarchaeote growing up to 108 degrees C.</title>
        <authorList>
            <person name="Brugger K."/>
            <person name="Chen L."/>
            <person name="Stark M."/>
            <person name="Zibat A."/>
            <person name="Redder P."/>
            <person name="Ruepp A."/>
            <person name="Awayez M."/>
            <person name="She Q."/>
            <person name="Garrett R.A."/>
            <person name="Klenk H.P."/>
        </authorList>
    </citation>
    <scope>NUCLEOTIDE SEQUENCE [LARGE SCALE GENOMIC DNA]</scope>
    <source>
        <strain evidence="2">DSM 5456 / JCM 9403 / PLM1-5</strain>
    </source>
</reference>
<keyword evidence="2" id="KW-1185">Reference proteome</keyword>
<evidence type="ECO:0000313" key="2">
    <source>
        <dbReference type="Proteomes" id="UP000002593"/>
    </source>
</evidence>
<organism evidence="1 2">
    <name type="scientific">Hyperthermus butylicus (strain DSM 5456 / JCM 9403 / PLM1-5)</name>
    <dbReference type="NCBI Taxonomy" id="415426"/>
    <lineage>
        <taxon>Archaea</taxon>
        <taxon>Thermoproteota</taxon>
        <taxon>Thermoprotei</taxon>
        <taxon>Desulfurococcales</taxon>
        <taxon>Pyrodictiaceae</taxon>
        <taxon>Hyperthermus</taxon>
    </lineage>
</organism>
<sequence length="259" mass="29485">MNSIEPRVARETQRQRINAAIEALSRLLRENIVDRKKAARVVEETYRAKAVQPIRGKAWPPDIWDKELATLYVIAKHAFALHEENPDFFHELFSYEETLEEAAKAILEKEQEEARKISSFLLGGDVSDNAVARLLRVVATAVVLGFEDEDKLIKLLNKLPRVFPEAERTVRKYSRFYIALRVAQAIAARIIRNRIDKEAFKQALAARIGIEKVIPDDEYIAFIAANVFEVPQQRLRKILSIDSGSKHVKRKGRISAAGS</sequence>
<dbReference type="GeneID" id="4781762"/>
<dbReference type="RefSeq" id="WP_011822041.1">
    <property type="nucleotide sequence ID" value="NC_008818.1"/>
</dbReference>
<evidence type="ECO:0000313" key="1">
    <source>
        <dbReference type="EMBL" id="ABM80723.1"/>
    </source>
</evidence>